<dbReference type="InterPro" id="IPR013497">
    <property type="entry name" value="Topo_IA_cen"/>
</dbReference>
<sequence>MTGGRHLVIVESPAKARTIGRYLGDDFVVQASVGHIRDIPVPRDLPAEMKKGPFGRFGVDVDGGFEPYYVVSPEKKKTVAELKKALKDADTLYLATDEDREGEAIAWHLLETLKPKKALPVKRMVFHEITKDAILEALENTRDIDSHLVDAQETRRILDRLVGFELSPVLWRKIGPSLSAGRVQSVATRLVVERERERMAFVAADYWDVTGSFATDSAAFSAKIATVDGSRVATGSDFADDGTLTSRATSATVLTEQSSRELIEALTGAPAEVTKLESKPHTRRPAPPFTTSSLQQEASRKLRLGARQAMRVAQSLYENGYITYMRTDSVALSKEAIAASRGQAAELYGSEFVPDKPRLYRSKSQNAQEAHEAIRPAGDRFRTPAEVAGQLSGDEFRLYELIWKRTVASQMADAKGTTSTVELALEQNGRSATFRAAGTVITFRGFLAAYEEGRDTSRYAEDSDDKRLPQMSEGQRLQTRELTSDGHTTTPPPRYTEASLVRALEERGIGRPSTYASTVATIQDRGYVLRRGTALVPSWTAFAVVRLLEEHFGTFVDYDFTAHMEQQLDRMARGELGRADYLQDFYRGDGTSGPIGLKPMVDDLGDIDAREINSIAIGEGITLRVGRYGAYVERPARDENGQEIEGADPQRASVPDDIAPDELTVAKALELLERQKDDGRVLGTDPETGHELIAKDGRFGPYVTEVLPEPEAAETTNGAKKTAKKAAKPKPRTASLLKSMDLATVTLEDALRLLSLPRVVGTTEDGTEITAQNGRYGPYLKKGTDSRSLETEEQMFTITMEEAEKLYAQPKTRGRAAAKPPLKELGTDPTSGKPIVIKDGRFGAYITDGTTNVSLRSGESVESITEQIAVDKLAEKRAKGPAKKPARRSTARKTPAKSTTRKSAPQK</sequence>
<keyword evidence="5 8" id="KW-0799">Topoisomerase</keyword>
<evidence type="ECO:0000256" key="3">
    <source>
        <dbReference type="ARBA" id="ARBA00022723"/>
    </source>
</evidence>
<feature type="region of interest" description="Disordered" evidence="9">
    <location>
        <begin position="811"/>
        <end position="834"/>
    </location>
</feature>
<keyword evidence="13" id="KW-1185">Reference proteome</keyword>
<feature type="region of interest" description="Disordered" evidence="9">
    <location>
        <begin position="457"/>
        <end position="495"/>
    </location>
</feature>
<comment type="catalytic activity">
    <reaction evidence="1 8">
        <text>ATP-independent breakage of single-stranded DNA, followed by passage and rejoining.</text>
        <dbReference type="EC" id="5.6.2.1"/>
    </reaction>
</comment>
<feature type="active site" description="O-(5'-phospho-DNA)-tyrosine intermediate" evidence="8">
    <location>
        <position position="324"/>
    </location>
</feature>
<dbReference type="PROSITE" id="PS52039">
    <property type="entry name" value="TOPO_IA_2"/>
    <property type="match status" value="1"/>
</dbReference>
<dbReference type="Proteomes" id="UP000644727">
    <property type="component" value="Unassembled WGS sequence"/>
</dbReference>
<evidence type="ECO:0000313" key="13">
    <source>
        <dbReference type="Proteomes" id="UP000644727"/>
    </source>
</evidence>
<evidence type="ECO:0000256" key="2">
    <source>
        <dbReference type="ARBA" id="ARBA00009446"/>
    </source>
</evidence>
<evidence type="ECO:0000256" key="9">
    <source>
        <dbReference type="SAM" id="MobiDB-lite"/>
    </source>
</evidence>
<evidence type="ECO:0000259" key="11">
    <source>
        <dbReference type="PROSITE" id="PS52039"/>
    </source>
</evidence>
<dbReference type="Gene3D" id="2.70.20.10">
    <property type="entry name" value="Topoisomerase I, domain 3"/>
    <property type="match status" value="1"/>
</dbReference>
<feature type="site" description="Interaction with DNA" evidence="8">
    <location>
        <position position="159"/>
    </location>
</feature>
<feature type="region of interest" description="Interaction with DNA" evidence="8">
    <location>
        <begin position="179"/>
        <end position="184"/>
    </location>
</feature>
<feature type="site" description="Interaction with DNA" evidence="8">
    <location>
        <position position="171"/>
    </location>
</feature>
<dbReference type="HAMAP" id="MF_00952">
    <property type="entry name" value="Topoisom_1_prok"/>
    <property type="match status" value="1"/>
</dbReference>
<dbReference type="InterPro" id="IPR013824">
    <property type="entry name" value="Topo_IA_cen_sub1"/>
</dbReference>
<evidence type="ECO:0000256" key="1">
    <source>
        <dbReference type="ARBA" id="ARBA00000213"/>
    </source>
</evidence>
<dbReference type="InterPro" id="IPR034149">
    <property type="entry name" value="TOPRIM_TopoI"/>
</dbReference>
<feature type="domain" description="Topo IA-type catalytic" evidence="11">
    <location>
        <begin position="145"/>
        <end position="593"/>
    </location>
</feature>
<dbReference type="InterPro" id="IPR023406">
    <property type="entry name" value="Topo_IA_AS"/>
</dbReference>
<feature type="compositionally biased region" description="Basic residues" evidence="9">
    <location>
        <begin position="721"/>
        <end position="731"/>
    </location>
</feature>
<dbReference type="Pfam" id="PF13368">
    <property type="entry name" value="Toprim_C_rpt"/>
    <property type="match status" value="4"/>
</dbReference>
<feature type="region of interest" description="Disordered" evidence="9">
    <location>
        <begin position="275"/>
        <end position="298"/>
    </location>
</feature>
<comment type="caution">
    <text evidence="8">Lacks conserved residue(s) required for the propagation of feature annotation.</text>
</comment>
<feature type="site" description="Interaction with DNA" evidence="8">
    <location>
        <position position="525"/>
    </location>
</feature>
<dbReference type="SMART" id="SM00493">
    <property type="entry name" value="TOPRIM"/>
    <property type="match status" value="1"/>
</dbReference>
<dbReference type="SMART" id="SM00437">
    <property type="entry name" value="TOP1Ac"/>
    <property type="match status" value="1"/>
</dbReference>
<comment type="function">
    <text evidence="8">Releases the supercoiling and torsional tension of DNA, which is introduced during the DNA replication and transcription, by transiently cleaving and rejoining one strand of the DNA duplex. Introduces a single-strand break via transesterification at a target site in duplex DNA. The scissile phosphodiester is attacked by the catalytic tyrosine of the enzyme, resulting in the formation of a DNA-(5'-phosphotyrosyl)-enzyme intermediate and the expulsion of a 3'-OH DNA strand. The free DNA strand then undergoes passage around the unbroken strand, thus removing DNA supercoils. Finally, in the religation step, the DNA 3'-OH attacks the covalent intermediate to expel the active-site tyrosine and restore the DNA phosphodiester backbone.</text>
</comment>
<feature type="site" description="Interaction with DNA" evidence="8">
    <location>
        <position position="326"/>
    </location>
</feature>
<dbReference type="InterPro" id="IPR003601">
    <property type="entry name" value="Topo_IA_2"/>
</dbReference>
<feature type="compositionally biased region" description="Basic residues" evidence="9">
    <location>
        <begin position="879"/>
        <end position="895"/>
    </location>
</feature>
<dbReference type="PANTHER" id="PTHR42785">
    <property type="entry name" value="DNA TOPOISOMERASE, TYPE IA, CORE"/>
    <property type="match status" value="1"/>
</dbReference>
<feature type="compositionally biased region" description="Basic and acidic residues" evidence="9">
    <location>
        <begin position="457"/>
        <end position="468"/>
    </location>
</feature>
<feature type="region of interest" description="Disordered" evidence="9">
    <location>
        <begin position="871"/>
        <end position="907"/>
    </location>
</feature>
<dbReference type="PRINTS" id="PR00417">
    <property type="entry name" value="PRTPISMRASEI"/>
</dbReference>
<evidence type="ECO:0000256" key="6">
    <source>
        <dbReference type="ARBA" id="ARBA00023125"/>
    </source>
</evidence>
<dbReference type="Gene3D" id="1.10.460.10">
    <property type="entry name" value="Topoisomerase I, domain 2"/>
    <property type="match status" value="1"/>
</dbReference>
<dbReference type="PROSITE" id="PS50880">
    <property type="entry name" value="TOPRIM"/>
    <property type="match status" value="1"/>
</dbReference>
<evidence type="ECO:0000313" key="12">
    <source>
        <dbReference type="EMBL" id="MBE9403541.1"/>
    </source>
</evidence>
<feature type="site" description="Interaction with DNA" evidence="8">
    <location>
        <position position="155"/>
    </location>
</feature>
<reference evidence="12 13" key="1">
    <citation type="submission" date="2020-10" db="EMBL/GenBank/DDBJ databases">
        <title>Draft genome and description of Brachybacterium epidermidis sp nov.</title>
        <authorList>
            <person name="Boxberger M."/>
            <person name="La Scola B."/>
        </authorList>
    </citation>
    <scope>NUCLEOTIDE SEQUENCE [LARGE SCALE GENOMIC DNA]</scope>
    <source>
        <strain evidence="12 13">Marseille-Q2903</strain>
    </source>
</reference>
<organism evidence="12 13">
    <name type="scientific">Brachybacterium epidermidis</name>
    <dbReference type="NCBI Taxonomy" id="2781983"/>
    <lineage>
        <taxon>Bacteria</taxon>
        <taxon>Bacillati</taxon>
        <taxon>Actinomycetota</taxon>
        <taxon>Actinomycetes</taxon>
        <taxon>Micrococcales</taxon>
        <taxon>Dermabacteraceae</taxon>
        <taxon>Brachybacterium</taxon>
    </lineage>
</organism>
<evidence type="ECO:0000256" key="5">
    <source>
        <dbReference type="ARBA" id="ARBA00023029"/>
    </source>
</evidence>
<evidence type="ECO:0000256" key="8">
    <source>
        <dbReference type="HAMAP-Rule" id="MF_00952"/>
    </source>
</evidence>
<keyword evidence="7 8" id="KW-0413">Isomerase</keyword>
<accession>A0ABR9VZD4</accession>
<dbReference type="CDD" id="cd03363">
    <property type="entry name" value="TOPRIM_TopoIA_TopoI"/>
    <property type="match status" value="1"/>
</dbReference>
<dbReference type="Pfam" id="PF01751">
    <property type="entry name" value="Toprim"/>
    <property type="match status" value="1"/>
</dbReference>
<dbReference type="Gene3D" id="3.40.50.140">
    <property type="match status" value="1"/>
</dbReference>
<dbReference type="Pfam" id="PF01131">
    <property type="entry name" value="Topoisom_bac"/>
    <property type="match status" value="1"/>
</dbReference>
<proteinExistence type="inferred from homology"/>
<keyword evidence="3" id="KW-0479">Metal-binding</keyword>
<feature type="region of interest" description="Disordered" evidence="9">
    <location>
        <begin position="710"/>
        <end position="732"/>
    </location>
</feature>
<name>A0ABR9VZD4_9MICO</name>
<comment type="caution">
    <text evidence="12">The sequence shown here is derived from an EMBL/GenBank/DDBJ whole genome shotgun (WGS) entry which is preliminary data.</text>
</comment>
<dbReference type="InterPro" id="IPR000380">
    <property type="entry name" value="Topo_IA"/>
</dbReference>
<dbReference type="InterPro" id="IPR023405">
    <property type="entry name" value="Topo_IA_core_domain"/>
</dbReference>
<dbReference type="SUPFAM" id="SSF56712">
    <property type="entry name" value="Prokaryotic type I DNA topoisomerase"/>
    <property type="match status" value="1"/>
</dbReference>
<evidence type="ECO:0000259" key="10">
    <source>
        <dbReference type="PROSITE" id="PS50880"/>
    </source>
</evidence>
<dbReference type="EC" id="5.6.2.1" evidence="8"/>
<dbReference type="InterPro" id="IPR013826">
    <property type="entry name" value="Topo_IA_cen_sub3"/>
</dbReference>
<feature type="site" description="Interaction with DNA" evidence="8">
    <location>
        <position position="156"/>
    </location>
</feature>
<feature type="compositionally biased region" description="Polar residues" evidence="9">
    <location>
        <begin position="896"/>
        <end position="907"/>
    </location>
</feature>
<protein>
    <recommendedName>
        <fullName evidence="8">DNA topoisomerase 1</fullName>
        <ecNumber evidence="8">5.6.2.1</ecNumber>
    </recommendedName>
    <alternativeName>
        <fullName evidence="8">DNA topoisomerase I</fullName>
    </alternativeName>
</protein>
<evidence type="ECO:0000256" key="7">
    <source>
        <dbReference type="ARBA" id="ARBA00023235"/>
    </source>
</evidence>
<dbReference type="InterPro" id="IPR028612">
    <property type="entry name" value="Topoisom_1_IA"/>
</dbReference>
<feature type="domain" description="Toprim" evidence="10">
    <location>
        <begin position="5"/>
        <end position="130"/>
    </location>
</feature>
<dbReference type="SMART" id="SM00436">
    <property type="entry name" value="TOP1Bc"/>
    <property type="match status" value="1"/>
</dbReference>
<dbReference type="InterPro" id="IPR025589">
    <property type="entry name" value="Toprim_C_rpt"/>
</dbReference>
<feature type="region of interest" description="Disordered" evidence="9">
    <location>
        <begin position="636"/>
        <end position="656"/>
    </location>
</feature>
<comment type="similarity">
    <text evidence="2 8">Belongs to the type IA topoisomerase family.</text>
</comment>
<dbReference type="EMBL" id="JADEYR010000003">
    <property type="protein sequence ID" value="MBE9403541.1"/>
    <property type="molecule type" value="Genomic_DNA"/>
</dbReference>
<dbReference type="PROSITE" id="PS00396">
    <property type="entry name" value="TOPO_IA_1"/>
    <property type="match status" value="1"/>
</dbReference>
<gene>
    <name evidence="8 12" type="primary">topA</name>
    <name evidence="12" type="ORF">IOE58_04840</name>
</gene>
<dbReference type="InterPro" id="IPR006171">
    <property type="entry name" value="TOPRIM_dom"/>
</dbReference>
<dbReference type="PANTHER" id="PTHR42785:SF1">
    <property type="entry name" value="DNA TOPOISOMERASE"/>
    <property type="match status" value="1"/>
</dbReference>
<dbReference type="RefSeq" id="WP_193865279.1">
    <property type="nucleotide sequence ID" value="NZ_JADEYR010000003.1"/>
</dbReference>
<comment type="subunit">
    <text evidence="8">Monomer.</text>
</comment>
<dbReference type="Gene3D" id="1.10.290.10">
    <property type="entry name" value="Topoisomerase I, domain 4"/>
    <property type="match status" value="1"/>
</dbReference>
<dbReference type="InterPro" id="IPR005733">
    <property type="entry name" value="TopoI_bac-type"/>
</dbReference>
<evidence type="ECO:0000256" key="4">
    <source>
        <dbReference type="ARBA" id="ARBA00022842"/>
    </source>
</evidence>
<dbReference type="NCBIfam" id="TIGR01051">
    <property type="entry name" value="topA_bact"/>
    <property type="match status" value="1"/>
</dbReference>
<keyword evidence="4" id="KW-0460">Magnesium</keyword>
<dbReference type="InterPro" id="IPR003602">
    <property type="entry name" value="Topo_IA_DNA-bd_dom"/>
</dbReference>
<feature type="site" description="Interaction with DNA" evidence="8">
    <location>
        <position position="35"/>
    </location>
</feature>
<dbReference type="CDD" id="cd00186">
    <property type="entry name" value="TOP1Ac"/>
    <property type="match status" value="1"/>
</dbReference>
<dbReference type="InterPro" id="IPR013825">
    <property type="entry name" value="Topo_IA_cen_sub2"/>
</dbReference>
<keyword evidence="6 8" id="KW-0238">DNA-binding</keyword>